<keyword evidence="3" id="KW-1185">Reference proteome</keyword>
<organism evidence="4">
    <name type="scientific">Haemonchus placei</name>
    <name type="common">Barber's pole worm</name>
    <dbReference type="NCBI Taxonomy" id="6290"/>
    <lineage>
        <taxon>Eukaryota</taxon>
        <taxon>Metazoa</taxon>
        <taxon>Ecdysozoa</taxon>
        <taxon>Nematoda</taxon>
        <taxon>Chromadorea</taxon>
        <taxon>Rhabditida</taxon>
        <taxon>Rhabditina</taxon>
        <taxon>Rhabditomorpha</taxon>
        <taxon>Strongyloidea</taxon>
        <taxon>Trichostrongylidae</taxon>
        <taxon>Haemonchus</taxon>
    </lineage>
</organism>
<reference evidence="4" key="1">
    <citation type="submission" date="2017-02" db="UniProtKB">
        <authorList>
            <consortium name="WormBaseParasite"/>
        </authorList>
    </citation>
    <scope>IDENTIFICATION</scope>
</reference>
<feature type="region of interest" description="Disordered" evidence="1">
    <location>
        <begin position="220"/>
        <end position="295"/>
    </location>
</feature>
<sequence>MILQDPIHIDREETHEMKKLSETVEPGYLTGTEEHIYWNSVWAADRPGFSKGSFNVSDRSNLGEFEERSKISPEASGRGFSNKDSEQIAGSLQEAVLSGRETDHLDTMIFPKTFPDQQQKDEISIPQWQPSLPLESWTTGENETSIETPQSSESMFTKDQQINIACVQKFAEQTSFIGEPTSEMKDAEALRPTEPTLAQEELDHIAYIQRLAEETSLAVQPLSRPAPHSVVVDEQRRTSLDVEEADIPRYAAELESEEQSEPTSGADQGVVSEAGSPALLYERESPLPEREEKPS</sequence>
<gene>
    <name evidence="2" type="ORF">HPLM_LOCUS21351</name>
</gene>
<evidence type="ECO:0000313" key="2">
    <source>
        <dbReference type="EMBL" id="VDO89398.1"/>
    </source>
</evidence>
<proteinExistence type="predicted"/>
<dbReference type="WBParaSite" id="HPLM_0002136101-mRNA-1">
    <property type="protein sequence ID" value="HPLM_0002136101-mRNA-1"/>
    <property type="gene ID" value="HPLM_0002136101"/>
</dbReference>
<evidence type="ECO:0000313" key="3">
    <source>
        <dbReference type="Proteomes" id="UP000268014"/>
    </source>
</evidence>
<dbReference type="AlphaFoldDB" id="A0A0N4XAG6"/>
<feature type="compositionally biased region" description="Basic and acidic residues" evidence="1">
    <location>
        <begin position="231"/>
        <end position="240"/>
    </location>
</feature>
<protein>
    <submittedName>
        <fullName evidence="4">Amphiphysin</fullName>
    </submittedName>
</protein>
<feature type="region of interest" description="Disordered" evidence="1">
    <location>
        <begin position="61"/>
        <end position="87"/>
    </location>
</feature>
<dbReference type="EMBL" id="UZAF01023305">
    <property type="protein sequence ID" value="VDO89398.1"/>
    <property type="molecule type" value="Genomic_DNA"/>
</dbReference>
<feature type="region of interest" description="Disordered" evidence="1">
    <location>
        <begin position="132"/>
        <end position="155"/>
    </location>
</feature>
<dbReference type="Proteomes" id="UP000268014">
    <property type="component" value="Unassembled WGS sequence"/>
</dbReference>
<evidence type="ECO:0000256" key="1">
    <source>
        <dbReference type="SAM" id="MobiDB-lite"/>
    </source>
</evidence>
<evidence type="ECO:0000313" key="4">
    <source>
        <dbReference type="WBParaSite" id="HPLM_0002136101-mRNA-1"/>
    </source>
</evidence>
<accession>A0A0N4XAG6</accession>
<name>A0A0N4XAG6_HAEPC</name>
<reference evidence="2 3" key="2">
    <citation type="submission" date="2018-11" db="EMBL/GenBank/DDBJ databases">
        <authorList>
            <consortium name="Pathogen Informatics"/>
        </authorList>
    </citation>
    <scope>NUCLEOTIDE SEQUENCE [LARGE SCALE GENOMIC DNA]</scope>
    <source>
        <strain evidence="2 3">MHpl1</strain>
    </source>
</reference>
<dbReference type="OrthoDB" id="5828491at2759"/>
<feature type="compositionally biased region" description="Basic and acidic residues" evidence="1">
    <location>
        <begin position="281"/>
        <end position="295"/>
    </location>
</feature>